<evidence type="ECO:0000256" key="1">
    <source>
        <dbReference type="ARBA" id="ARBA00023125"/>
    </source>
</evidence>
<organism evidence="4 5">
    <name type="scientific">Salana multivorans</name>
    <dbReference type="NCBI Taxonomy" id="120377"/>
    <lineage>
        <taxon>Bacteria</taxon>
        <taxon>Bacillati</taxon>
        <taxon>Actinomycetota</taxon>
        <taxon>Actinomycetes</taxon>
        <taxon>Micrococcales</taxon>
        <taxon>Beutenbergiaceae</taxon>
        <taxon>Salana</taxon>
    </lineage>
</organism>
<dbReference type="GO" id="GO:0003697">
    <property type="term" value="F:single-stranded DNA binding"/>
    <property type="evidence" value="ECO:0007669"/>
    <property type="project" value="InterPro"/>
</dbReference>
<dbReference type="InterPro" id="IPR000424">
    <property type="entry name" value="Primosome_PriB/ssb"/>
</dbReference>
<dbReference type="Proteomes" id="UP000275356">
    <property type="component" value="Unassembled WGS sequence"/>
</dbReference>
<dbReference type="RefSeq" id="WP_123739711.1">
    <property type="nucleotide sequence ID" value="NZ_RKHQ01000001.1"/>
</dbReference>
<accession>A0A3N2DD55</accession>
<feature type="region of interest" description="Disordered" evidence="3">
    <location>
        <begin position="134"/>
        <end position="198"/>
    </location>
</feature>
<reference evidence="4 5" key="1">
    <citation type="submission" date="2018-11" db="EMBL/GenBank/DDBJ databases">
        <title>Sequencing the genomes of 1000 actinobacteria strains.</title>
        <authorList>
            <person name="Klenk H.-P."/>
        </authorList>
    </citation>
    <scope>NUCLEOTIDE SEQUENCE [LARGE SCALE GENOMIC DNA]</scope>
    <source>
        <strain evidence="4 5">DSM 13521</strain>
    </source>
</reference>
<dbReference type="Pfam" id="PF00436">
    <property type="entry name" value="SSB"/>
    <property type="match status" value="1"/>
</dbReference>
<sequence>MANDTTIMVRGRAGTTPRLMDGKKGDWTTFRLATSSRYRLPGGQWRDGRTTWYTVHANGDLAGRAADSVRSGAPLVVRGRVELDTYADRDGVPRSDLVLQADAIGLDIVTSGRIIWRPPARRDATDVSDLAELDESANEDADVDAVACGHGEPGRETGRGGADALGDEDRDGEDEGGAHGRGEDDADAMVAVGIQPPF</sequence>
<gene>
    <name evidence="4" type="ORF">EDD28_2312</name>
</gene>
<proteinExistence type="predicted"/>
<keyword evidence="1 2" id="KW-0238">DNA-binding</keyword>
<dbReference type="CDD" id="cd04496">
    <property type="entry name" value="SSB_OBF"/>
    <property type="match status" value="1"/>
</dbReference>
<name>A0A3N2DD55_9MICO</name>
<dbReference type="EMBL" id="RKHQ01000001">
    <property type="protein sequence ID" value="ROR97706.1"/>
    <property type="molecule type" value="Genomic_DNA"/>
</dbReference>
<protein>
    <submittedName>
        <fullName evidence="4">Single-stranded DNA-binding protein</fullName>
    </submittedName>
</protein>
<comment type="caution">
    <text evidence="4">The sequence shown here is derived from an EMBL/GenBank/DDBJ whole genome shotgun (WGS) entry which is preliminary data.</text>
</comment>
<dbReference type="SUPFAM" id="SSF50249">
    <property type="entry name" value="Nucleic acid-binding proteins"/>
    <property type="match status" value="1"/>
</dbReference>
<evidence type="ECO:0000313" key="4">
    <source>
        <dbReference type="EMBL" id="ROR97706.1"/>
    </source>
</evidence>
<dbReference type="OrthoDB" id="4427276at2"/>
<dbReference type="PROSITE" id="PS50935">
    <property type="entry name" value="SSB"/>
    <property type="match status" value="1"/>
</dbReference>
<evidence type="ECO:0000313" key="5">
    <source>
        <dbReference type="Proteomes" id="UP000275356"/>
    </source>
</evidence>
<evidence type="ECO:0000256" key="2">
    <source>
        <dbReference type="PROSITE-ProRule" id="PRU00252"/>
    </source>
</evidence>
<evidence type="ECO:0000256" key="3">
    <source>
        <dbReference type="SAM" id="MobiDB-lite"/>
    </source>
</evidence>
<dbReference type="Gene3D" id="2.40.50.140">
    <property type="entry name" value="Nucleic acid-binding proteins"/>
    <property type="match status" value="1"/>
</dbReference>
<feature type="compositionally biased region" description="Acidic residues" evidence="3">
    <location>
        <begin position="165"/>
        <end position="175"/>
    </location>
</feature>
<dbReference type="InterPro" id="IPR012340">
    <property type="entry name" value="NA-bd_OB-fold"/>
</dbReference>
<keyword evidence="5" id="KW-1185">Reference proteome</keyword>
<feature type="compositionally biased region" description="Acidic residues" evidence="3">
    <location>
        <begin position="134"/>
        <end position="143"/>
    </location>
</feature>
<dbReference type="AlphaFoldDB" id="A0A3N2DD55"/>